<comment type="similarity">
    <text evidence="4">Belongs to the peptidase C1 family.</text>
</comment>
<dbReference type="RefSeq" id="WP_174821570.1">
    <property type="nucleotide sequence ID" value="NZ_BLAU01000001.1"/>
</dbReference>
<evidence type="ECO:0000313" key="8">
    <source>
        <dbReference type="Proteomes" id="UP000240621"/>
    </source>
</evidence>
<evidence type="ECO:0000256" key="6">
    <source>
        <dbReference type="SAM" id="SignalP"/>
    </source>
</evidence>
<organism evidence="7 8">
    <name type="scientific">Prolixibacter denitrificans</name>
    <dbReference type="NCBI Taxonomy" id="1541063"/>
    <lineage>
        <taxon>Bacteria</taxon>
        <taxon>Pseudomonadati</taxon>
        <taxon>Bacteroidota</taxon>
        <taxon>Bacteroidia</taxon>
        <taxon>Marinilabiliales</taxon>
        <taxon>Prolixibacteraceae</taxon>
        <taxon>Prolixibacter</taxon>
    </lineage>
</organism>
<evidence type="ECO:0000256" key="4">
    <source>
        <dbReference type="PIRNR" id="PIRNR005700"/>
    </source>
</evidence>
<dbReference type="GO" id="GO:0070005">
    <property type="term" value="F:cysteine-type aminopeptidase activity"/>
    <property type="evidence" value="ECO:0007669"/>
    <property type="project" value="InterPro"/>
</dbReference>
<name>A0A2P8CKA9_9BACT</name>
<sequence>MMKKLTLLLLLGVWVASAAWAQSGALTADQLQKIRQSYQEDSYTKAMENALSNNDINKLALNRDNVDKVDQHFKYKVDDISGITDQKGSGRCWMFTSLNIFRPVAMRHFNVDEFEFSENYLYFYDIFEKANLFLNNVVASADLPFTSRKVNWYFKSPVDDGGVWNSFVNLVNKYGMVPKSVMPETHSSENTRKMVKFIVTKLREDGLELRQMVADKKSKTDIENRRVEMLEGVYRMLALNLGNPPEQFRWRYKDKDGNLSEYKTYTPQQFRDEVLGDIKLSDYVMLMNDPTRPYYKHYEIENYRNTEEGINWNYVNLPNDVIKQFAIESIKNNEPMYASCDVGAFYVKGSGVLSTENYDYGAVYGVKFGMDKKQRILTGESGSSHGMALIAVDVNDQGKPTKWQFENSWGPDSDYHGYLTFTDNWFNQYMFRFVINKKYLDSKTLKAWSEKAEMLPPWDPMF</sequence>
<feature type="active site" evidence="5">
    <location>
        <position position="407"/>
    </location>
</feature>
<gene>
    <name evidence="7" type="ORF">CLV93_101364</name>
</gene>
<dbReference type="PANTHER" id="PTHR10363">
    <property type="entry name" value="BLEOMYCIN HYDROLASE"/>
    <property type="match status" value="1"/>
</dbReference>
<dbReference type="AlphaFoldDB" id="A0A2P8CKA9"/>
<dbReference type="PIRSF" id="PIRSF005700">
    <property type="entry name" value="PepC"/>
    <property type="match status" value="1"/>
</dbReference>
<accession>A0A2P8CKA9</accession>
<dbReference type="InterPro" id="IPR004134">
    <property type="entry name" value="Peptidase_C1B"/>
</dbReference>
<dbReference type="PANTHER" id="PTHR10363:SF2">
    <property type="entry name" value="BLEOMYCIN HYDROLASE"/>
    <property type="match status" value="1"/>
</dbReference>
<dbReference type="PROSITE" id="PS00139">
    <property type="entry name" value="THIOL_PROTEASE_CYS"/>
    <property type="match status" value="1"/>
</dbReference>
<dbReference type="GO" id="GO:0043418">
    <property type="term" value="P:homocysteine catabolic process"/>
    <property type="evidence" value="ECO:0007669"/>
    <property type="project" value="TreeGrafter"/>
</dbReference>
<feature type="chain" id="PRO_5015183421" description="Aminopeptidase" evidence="6">
    <location>
        <begin position="22"/>
        <end position="462"/>
    </location>
</feature>
<evidence type="ECO:0000256" key="3">
    <source>
        <dbReference type="ARBA" id="ARBA00022807"/>
    </source>
</evidence>
<feature type="active site" evidence="5">
    <location>
        <position position="92"/>
    </location>
</feature>
<keyword evidence="6" id="KW-0732">Signal</keyword>
<comment type="caution">
    <text evidence="7">The sequence shown here is derived from an EMBL/GenBank/DDBJ whole genome shotgun (WGS) entry which is preliminary data.</text>
</comment>
<feature type="active site" evidence="5">
    <location>
        <position position="385"/>
    </location>
</feature>
<dbReference type="Pfam" id="PF03051">
    <property type="entry name" value="Peptidase_C1_2"/>
    <property type="match status" value="1"/>
</dbReference>
<feature type="signal peptide" evidence="6">
    <location>
        <begin position="1"/>
        <end position="21"/>
    </location>
</feature>
<dbReference type="GO" id="GO:0006508">
    <property type="term" value="P:proteolysis"/>
    <property type="evidence" value="ECO:0007669"/>
    <property type="project" value="UniProtKB-KW"/>
</dbReference>
<dbReference type="Gene3D" id="3.90.70.10">
    <property type="entry name" value="Cysteine proteinases"/>
    <property type="match status" value="1"/>
</dbReference>
<keyword evidence="2 4" id="KW-0378">Hydrolase</keyword>
<reference evidence="7 8" key="1">
    <citation type="submission" date="2018-03" db="EMBL/GenBank/DDBJ databases">
        <title>Genomic Encyclopedia of Archaeal and Bacterial Type Strains, Phase II (KMG-II): from individual species to whole genera.</title>
        <authorList>
            <person name="Goeker M."/>
        </authorList>
    </citation>
    <scope>NUCLEOTIDE SEQUENCE [LARGE SCALE GENOMIC DNA]</scope>
    <source>
        <strain evidence="7 8">DSM 27267</strain>
    </source>
</reference>
<dbReference type="Proteomes" id="UP000240621">
    <property type="component" value="Unassembled WGS sequence"/>
</dbReference>
<dbReference type="CDD" id="cd00585">
    <property type="entry name" value="Peptidase_C1B"/>
    <property type="match status" value="1"/>
</dbReference>
<keyword evidence="3 4" id="KW-0788">Thiol protease</keyword>
<keyword evidence="1 4" id="KW-0645">Protease</keyword>
<evidence type="ECO:0000313" key="7">
    <source>
        <dbReference type="EMBL" id="PSK85408.1"/>
    </source>
</evidence>
<dbReference type="EMBL" id="PYGC01000001">
    <property type="protein sequence ID" value="PSK85408.1"/>
    <property type="molecule type" value="Genomic_DNA"/>
</dbReference>
<evidence type="ECO:0000256" key="2">
    <source>
        <dbReference type="ARBA" id="ARBA00022801"/>
    </source>
</evidence>
<dbReference type="GO" id="GO:0009636">
    <property type="term" value="P:response to toxic substance"/>
    <property type="evidence" value="ECO:0007669"/>
    <property type="project" value="TreeGrafter"/>
</dbReference>
<proteinExistence type="inferred from homology"/>
<dbReference type="InterPro" id="IPR038765">
    <property type="entry name" value="Papain-like_cys_pep_sf"/>
</dbReference>
<evidence type="ECO:0000256" key="1">
    <source>
        <dbReference type="ARBA" id="ARBA00022670"/>
    </source>
</evidence>
<dbReference type="InterPro" id="IPR000169">
    <property type="entry name" value="Pept_cys_AS"/>
</dbReference>
<keyword evidence="4" id="KW-0031">Aminopeptidase</keyword>
<dbReference type="GO" id="GO:0005737">
    <property type="term" value="C:cytoplasm"/>
    <property type="evidence" value="ECO:0007669"/>
    <property type="project" value="TreeGrafter"/>
</dbReference>
<evidence type="ECO:0000256" key="5">
    <source>
        <dbReference type="PIRSR" id="PIRSR005700-1"/>
    </source>
</evidence>
<protein>
    <recommendedName>
        <fullName evidence="4">Aminopeptidase</fullName>
    </recommendedName>
</protein>
<dbReference type="SUPFAM" id="SSF54001">
    <property type="entry name" value="Cysteine proteinases"/>
    <property type="match status" value="1"/>
</dbReference>